<dbReference type="PANTHER" id="PTHR47219:SF20">
    <property type="entry name" value="TBC1 DOMAIN FAMILY MEMBER 2B"/>
    <property type="match status" value="1"/>
</dbReference>
<evidence type="ECO:0000259" key="2">
    <source>
        <dbReference type="PROSITE" id="PS50086"/>
    </source>
</evidence>
<dbReference type="Pfam" id="PF00566">
    <property type="entry name" value="RabGAP-TBC"/>
    <property type="match status" value="1"/>
</dbReference>
<dbReference type="Gene3D" id="1.10.472.80">
    <property type="entry name" value="Ypt/Rab-GAP domain of gyp1p, domain 3"/>
    <property type="match status" value="1"/>
</dbReference>
<keyword evidence="4" id="KW-1185">Reference proteome</keyword>
<gene>
    <name evidence="3" type="primary">g2368</name>
    <name evidence="3" type="ORF">VP750_LOCUS2026</name>
</gene>
<dbReference type="InterPro" id="IPR000195">
    <property type="entry name" value="Rab-GAP-TBC_dom"/>
</dbReference>
<protein>
    <submittedName>
        <fullName evidence="3">G2368 protein</fullName>
    </submittedName>
</protein>
<dbReference type="PROSITE" id="PS50086">
    <property type="entry name" value="TBC_RABGAP"/>
    <property type="match status" value="1"/>
</dbReference>
<feature type="domain" description="Rab-GAP TBC" evidence="2">
    <location>
        <begin position="61"/>
        <end position="257"/>
    </location>
</feature>
<name>A0ABP1FS76_9CHLO</name>
<comment type="caution">
    <text evidence="3">The sequence shown here is derived from an EMBL/GenBank/DDBJ whole genome shotgun (WGS) entry which is preliminary data.</text>
</comment>
<evidence type="ECO:0000313" key="4">
    <source>
        <dbReference type="Proteomes" id="UP001497392"/>
    </source>
</evidence>
<dbReference type="EMBL" id="CAXHTA020000003">
    <property type="protein sequence ID" value="CAL5220367.1"/>
    <property type="molecule type" value="Genomic_DNA"/>
</dbReference>
<dbReference type="Proteomes" id="UP001497392">
    <property type="component" value="Unassembled WGS sequence"/>
</dbReference>
<evidence type="ECO:0000256" key="1">
    <source>
        <dbReference type="SAM" id="MobiDB-lite"/>
    </source>
</evidence>
<dbReference type="SUPFAM" id="SSF47923">
    <property type="entry name" value="Ypt/Rab-GAP domain of gyp1p"/>
    <property type="match status" value="2"/>
</dbReference>
<dbReference type="InterPro" id="IPR050302">
    <property type="entry name" value="Rab_GAP_TBC_domain"/>
</dbReference>
<dbReference type="Gene3D" id="1.10.10.750">
    <property type="entry name" value="Ypt/Rab-GAP domain of gyp1p, domain 1"/>
    <property type="match status" value="1"/>
</dbReference>
<evidence type="ECO:0000313" key="3">
    <source>
        <dbReference type="EMBL" id="CAL5220367.1"/>
    </source>
</evidence>
<sequence length="409" mass="44757">MDRFQFSLLGLSAEEERMRLSCAARTTSANAKWDKADITLYDPSVPGSAPSKALKTLVRQGIPDDLRPHLWLLFSGGLAKKRASPPGHFAMLQRKAALGTSGAVDAAELGAELSRAFSAHPFLSTVKGTKTVMRILEAYVLHSHFDAGVPRGMACIAAFLLAVLGPAREEDVFWTFVGLLENRVPRSCVLENSKGAGVEQRVLQALMAKRFPKIVAQLERADSSVEEVTRSWFGSLFCTALPAETAVRIWDVLLLEGPKILFRVALALFKMNESAILGTKLSVQVARCVTWRIARCYEPDALFKVAFSGIGSLSMAVIKRARADYEGVVLEQMAQHRRRLEDLLSSPKLPADAPHARGDSPTSSVSEPGSPVHLSTIYEDYEDEEESSHPAAKGFFSSFLRPLQVVKGF</sequence>
<dbReference type="SMART" id="SM00164">
    <property type="entry name" value="TBC"/>
    <property type="match status" value="1"/>
</dbReference>
<reference evidence="3 4" key="1">
    <citation type="submission" date="2024-06" db="EMBL/GenBank/DDBJ databases">
        <authorList>
            <person name="Kraege A."/>
            <person name="Thomma B."/>
        </authorList>
    </citation>
    <scope>NUCLEOTIDE SEQUENCE [LARGE SCALE GENOMIC DNA]</scope>
</reference>
<accession>A0ABP1FS76</accession>
<dbReference type="Gene3D" id="1.10.8.270">
    <property type="entry name" value="putative rabgap domain of human tbc1 domain family member 14 like domains"/>
    <property type="match status" value="1"/>
</dbReference>
<dbReference type="PANTHER" id="PTHR47219">
    <property type="entry name" value="RAB GTPASE-ACTIVATING PROTEIN 1-LIKE"/>
    <property type="match status" value="1"/>
</dbReference>
<dbReference type="InterPro" id="IPR035969">
    <property type="entry name" value="Rab-GAP_TBC_sf"/>
</dbReference>
<feature type="region of interest" description="Disordered" evidence="1">
    <location>
        <begin position="347"/>
        <end position="371"/>
    </location>
</feature>
<organism evidence="3 4">
    <name type="scientific">Coccomyxa viridis</name>
    <dbReference type="NCBI Taxonomy" id="1274662"/>
    <lineage>
        <taxon>Eukaryota</taxon>
        <taxon>Viridiplantae</taxon>
        <taxon>Chlorophyta</taxon>
        <taxon>core chlorophytes</taxon>
        <taxon>Trebouxiophyceae</taxon>
        <taxon>Trebouxiophyceae incertae sedis</taxon>
        <taxon>Coccomyxaceae</taxon>
        <taxon>Coccomyxa</taxon>
    </lineage>
</organism>
<proteinExistence type="predicted"/>